<feature type="region of interest" description="Disordered" evidence="1">
    <location>
        <begin position="1"/>
        <end position="26"/>
    </location>
</feature>
<dbReference type="Proteomes" id="UP000534306">
    <property type="component" value="Unassembled WGS sequence"/>
</dbReference>
<proteinExistence type="predicted"/>
<feature type="transmembrane region" description="Helical" evidence="2">
    <location>
        <begin position="37"/>
        <end position="59"/>
    </location>
</feature>
<dbReference type="SUPFAM" id="SSF82171">
    <property type="entry name" value="DPP6 N-terminal domain-like"/>
    <property type="match status" value="1"/>
</dbReference>
<evidence type="ECO:0008006" key="7">
    <source>
        <dbReference type="Google" id="ProtNLM"/>
    </source>
</evidence>
<gene>
    <name evidence="3" type="ORF">HNR71_003676</name>
    <name evidence="4" type="ORF">HPO96_03820</name>
</gene>
<protein>
    <recommendedName>
        <fullName evidence="7">WD40 repeat protein</fullName>
    </recommendedName>
</protein>
<evidence type="ECO:0000256" key="1">
    <source>
        <dbReference type="SAM" id="MobiDB-lite"/>
    </source>
</evidence>
<organism evidence="4 5">
    <name type="scientific">Kribbella sandramycini</name>
    <dbReference type="NCBI Taxonomy" id="60450"/>
    <lineage>
        <taxon>Bacteria</taxon>
        <taxon>Bacillati</taxon>
        <taxon>Actinomycetota</taxon>
        <taxon>Actinomycetes</taxon>
        <taxon>Propionibacteriales</taxon>
        <taxon>Kribbellaceae</taxon>
        <taxon>Kribbella</taxon>
    </lineage>
</organism>
<dbReference type="Proteomes" id="UP000553957">
    <property type="component" value="Unassembled WGS sequence"/>
</dbReference>
<keyword evidence="2" id="KW-0812">Transmembrane</keyword>
<comment type="caution">
    <text evidence="4">The sequence shown here is derived from an EMBL/GenBank/DDBJ whole genome shotgun (WGS) entry which is preliminary data.</text>
</comment>
<dbReference type="AlphaFoldDB" id="A0A7Y4KVE2"/>
<keyword evidence="2" id="KW-0472">Membrane</keyword>
<accession>A0A7Y4KVE2</accession>
<sequence length="383" mass="41562">MNDTESRLRDYLDTKAASVPPTAHGPGLDAELTRRRAAWPAVLAAAAVAVVLALTITFITSDPDKPAPAASPAADGPPQVPYVVTEDTDIPNMGPSTLYDGTRTVRLPEDVRVTGPRMGDGWLAWTRTGRNFRVGILGASGKVRQLGPSRADMPVASPDRKQIAIAHRPNRNETGDRLVVLDAGTGAEDLNIAMPRKLSLVTGWNRAGIWVMSDISGKVELFVLRAGEQTFRPVAVGGLTASFATSPQSDTVVYTTSSAGKKCLHAAELRNGKLDVLRTHCEQGVERAVYPVGSRDGRTMVFSERKLAIDVASGKTTQLRLPEPIESYPTPVFEDETKLLVVTQQWDSKKKSPQRLYRCDVTTGDCKLLRTEKDDTQIKLLQP</sequence>
<dbReference type="InterPro" id="IPR015943">
    <property type="entry name" value="WD40/YVTN_repeat-like_dom_sf"/>
</dbReference>
<keyword evidence="2" id="KW-1133">Transmembrane helix</keyword>
<evidence type="ECO:0000313" key="4">
    <source>
        <dbReference type="EMBL" id="NOL39367.1"/>
    </source>
</evidence>
<evidence type="ECO:0000256" key="2">
    <source>
        <dbReference type="SAM" id="Phobius"/>
    </source>
</evidence>
<evidence type="ECO:0000313" key="5">
    <source>
        <dbReference type="Proteomes" id="UP000534306"/>
    </source>
</evidence>
<dbReference type="Gene3D" id="2.130.10.10">
    <property type="entry name" value="YVTN repeat-like/Quinoprotein amine dehydrogenase"/>
    <property type="match status" value="1"/>
</dbReference>
<dbReference type="EMBL" id="JABJRC010000001">
    <property type="protein sequence ID" value="NOL39367.1"/>
    <property type="molecule type" value="Genomic_DNA"/>
</dbReference>
<reference evidence="3 6" key="2">
    <citation type="submission" date="2020-08" db="EMBL/GenBank/DDBJ databases">
        <title>Sequencing the genomes of 1000 actinobacteria strains.</title>
        <authorList>
            <person name="Klenk H.-P."/>
        </authorList>
    </citation>
    <scope>NUCLEOTIDE SEQUENCE [LARGE SCALE GENOMIC DNA]</scope>
    <source>
        <strain evidence="3 6">DSM 15626</strain>
    </source>
</reference>
<dbReference type="EMBL" id="JACHKF010000001">
    <property type="protein sequence ID" value="MBB6568039.1"/>
    <property type="molecule type" value="Genomic_DNA"/>
</dbReference>
<name>A0A7Y4KVE2_9ACTN</name>
<evidence type="ECO:0000313" key="6">
    <source>
        <dbReference type="Proteomes" id="UP000553957"/>
    </source>
</evidence>
<evidence type="ECO:0000313" key="3">
    <source>
        <dbReference type="EMBL" id="MBB6568039.1"/>
    </source>
</evidence>
<feature type="compositionally biased region" description="Basic and acidic residues" evidence="1">
    <location>
        <begin position="1"/>
        <end position="13"/>
    </location>
</feature>
<reference evidence="4 5" key="1">
    <citation type="submission" date="2020-05" db="EMBL/GenBank/DDBJ databases">
        <title>Genome sequence of Kribbella sandramycini ATCC 39419.</title>
        <authorList>
            <person name="Maclea K.S."/>
            <person name="Fair J.L."/>
        </authorList>
    </citation>
    <scope>NUCLEOTIDE SEQUENCE [LARGE SCALE GENOMIC DNA]</scope>
    <source>
        <strain evidence="4 5">ATCC 39419</strain>
    </source>
</reference>
<keyword evidence="5" id="KW-1185">Reference proteome</keyword>
<dbReference type="RefSeq" id="WP_171671023.1">
    <property type="nucleotide sequence ID" value="NZ_BAAAGT010000003.1"/>
</dbReference>